<dbReference type="Proteomes" id="UP001224392">
    <property type="component" value="Unassembled WGS sequence"/>
</dbReference>
<feature type="transmembrane region" description="Helical" evidence="1">
    <location>
        <begin position="21"/>
        <end position="41"/>
    </location>
</feature>
<sequence length="127" mass="14031">MDGHKRYGGRVSSGGSGFSKFIDLRALPVIIAFSLGVYLYPDRATRVAAYAMAGTAALHCMFGLLAEYRHRPAMLGMLLVSGVSTAVAFWLPLEFFRGPDLLIIYNAVIVGLVWFQWVKSRKKLTSE</sequence>
<feature type="transmembrane region" description="Helical" evidence="1">
    <location>
        <begin position="47"/>
        <end position="66"/>
    </location>
</feature>
<name>A0ABQ6M015_9GAMM</name>
<reference evidence="2 3" key="1">
    <citation type="submission" date="2023-04" db="EMBL/GenBank/DDBJ databases">
        <title>Marinobulbifer ophiurae gen. nov., sp. Nov., isolate from tissue of brittle star Ophioplocus japonicus.</title>
        <authorList>
            <person name="Kawano K."/>
            <person name="Sawayama S."/>
            <person name="Nakagawa S."/>
        </authorList>
    </citation>
    <scope>NUCLEOTIDE SEQUENCE [LARGE SCALE GENOMIC DNA]</scope>
    <source>
        <strain evidence="2 3">NKW57</strain>
    </source>
</reference>
<feature type="transmembrane region" description="Helical" evidence="1">
    <location>
        <begin position="73"/>
        <end position="93"/>
    </location>
</feature>
<evidence type="ECO:0000313" key="2">
    <source>
        <dbReference type="EMBL" id="GMG87675.1"/>
    </source>
</evidence>
<keyword evidence="1" id="KW-0812">Transmembrane</keyword>
<feature type="transmembrane region" description="Helical" evidence="1">
    <location>
        <begin position="99"/>
        <end position="118"/>
    </location>
</feature>
<organism evidence="2 3">
    <name type="scientific">Biformimicrobium ophioploci</name>
    <dbReference type="NCBI Taxonomy" id="3036711"/>
    <lineage>
        <taxon>Bacteria</taxon>
        <taxon>Pseudomonadati</taxon>
        <taxon>Pseudomonadota</taxon>
        <taxon>Gammaproteobacteria</taxon>
        <taxon>Cellvibrionales</taxon>
        <taxon>Microbulbiferaceae</taxon>
        <taxon>Biformimicrobium</taxon>
    </lineage>
</organism>
<evidence type="ECO:0000256" key="1">
    <source>
        <dbReference type="SAM" id="Phobius"/>
    </source>
</evidence>
<accession>A0ABQ6M015</accession>
<protein>
    <submittedName>
        <fullName evidence="2">Uncharacterized protein</fullName>
    </submittedName>
</protein>
<dbReference type="EMBL" id="BSYJ01000003">
    <property type="protein sequence ID" value="GMG87675.1"/>
    <property type="molecule type" value="Genomic_DNA"/>
</dbReference>
<keyword evidence="3" id="KW-1185">Reference proteome</keyword>
<evidence type="ECO:0000313" key="3">
    <source>
        <dbReference type="Proteomes" id="UP001224392"/>
    </source>
</evidence>
<keyword evidence="1" id="KW-0472">Membrane</keyword>
<keyword evidence="1" id="KW-1133">Transmembrane helix</keyword>
<proteinExistence type="predicted"/>
<gene>
    <name evidence="2" type="ORF">MNKW57_19960</name>
</gene>
<comment type="caution">
    <text evidence="2">The sequence shown here is derived from an EMBL/GenBank/DDBJ whole genome shotgun (WGS) entry which is preliminary data.</text>
</comment>